<reference evidence="5 6" key="1">
    <citation type="journal article" date="2015" name="BMC Genomics">
        <title>Genome mining reveals unlocked bioactive potential of marine Gram-negative bacteria.</title>
        <authorList>
            <person name="Machado H."/>
            <person name="Sonnenschein E.C."/>
            <person name="Melchiorsen J."/>
            <person name="Gram L."/>
        </authorList>
    </citation>
    <scope>NUCLEOTIDE SEQUENCE [LARGE SCALE GENOMIC DNA]</scope>
    <source>
        <strain evidence="5 6">S3137</strain>
    </source>
</reference>
<dbReference type="eggNOG" id="COG3292">
    <property type="taxonomic scope" value="Bacteria"/>
</dbReference>
<dbReference type="InterPro" id="IPR035919">
    <property type="entry name" value="EAL_sf"/>
</dbReference>
<dbReference type="EMBL" id="JXXZ01000010">
    <property type="protein sequence ID" value="KJY98414.1"/>
    <property type="molecule type" value="Genomic_DNA"/>
</dbReference>
<feature type="signal peptide" evidence="1">
    <location>
        <begin position="1"/>
        <end position="18"/>
    </location>
</feature>
<dbReference type="InterPro" id="IPR000160">
    <property type="entry name" value="GGDEF_dom"/>
</dbReference>
<dbReference type="PROSITE" id="PS50883">
    <property type="entry name" value="EAL"/>
    <property type="match status" value="1"/>
</dbReference>
<dbReference type="Pfam" id="PF00990">
    <property type="entry name" value="GGDEF"/>
    <property type="match status" value="1"/>
</dbReference>
<dbReference type="Gene3D" id="3.30.450.20">
    <property type="entry name" value="PAS domain"/>
    <property type="match status" value="2"/>
</dbReference>
<dbReference type="GO" id="GO:0006355">
    <property type="term" value="P:regulation of DNA-templated transcription"/>
    <property type="evidence" value="ECO:0007669"/>
    <property type="project" value="InterPro"/>
</dbReference>
<dbReference type="InterPro" id="IPR000014">
    <property type="entry name" value="PAS"/>
</dbReference>
<dbReference type="NCBIfam" id="TIGR00254">
    <property type="entry name" value="GGDEF"/>
    <property type="match status" value="1"/>
</dbReference>
<dbReference type="Pfam" id="PF00563">
    <property type="entry name" value="EAL"/>
    <property type="match status" value="1"/>
</dbReference>
<dbReference type="SUPFAM" id="SSF141868">
    <property type="entry name" value="EAL domain-like"/>
    <property type="match status" value="1"/>
</dbReference>
<dbReference type="GeneID" id="58229168"/>
<dbReference type="Gene3D" id="2.130.10.10">
    <property type="entry name" value="YVTN repeat-like/Quinoprotein amine dehydrogenase"/>
    <property type="match status" value="3"/>
</dbReference>
<dbReference type="InterPro" id="IPR029787">
    <property type="entry name" value="Nucleotide_cyclase"/>
</dbReference>
<dbReference type="Pfam" id="PF00989">
    <property type="entry name" value="PAS"/>
    <property type="match status" value="1"/>
</dbReference>
<dbReference type="InterPro" id="IPR001633">
    <property type="entry name" value="EAL_dom"/>
</dbReference>
<dbReference type="SMART" id="SM00091">
    <property type="entry name" value="PAS"/>
    <property type="match status" value="2"/>
</dbReference>
<dbReference type="PATRIC" id="fig|151081.8.peg.2174"/>
<dbReference type="InterPro" id="IPR015943">
    <property type="entry name" value="WD40/YVTN_repeat-like_dom_sf"/>
</dbReference>
<evidence type="ECO:0000259" key="4">
    <source>
        <dbReference type="PROSITE" id="PS50887"/>
    </source>
</evidence>
<dbReference type="Gene3D" id="3.30.70.270">
    <property type="match status" value="1"/>
</dbReference>
<dbReference type="PROSITE" id="PS50887">
    <property type="entry name" value="GGDEF"/>
    <property type="match status" value="1"/>
</dbReference>
<evidence type="ECO:0000259" key="2">
    <source>
        <dbReference type="PROSITE" id="PS50113"/>
    </source>
</evidence>
<dbReference type="PANTHER" id="PTHR44757:SF2">
    <property type="entry name" value="BIOFILM ARCHITECTURE MAINTENANCE PROTEIN MBAA"/>
    <property type="match status" value="1"/>
</dbReference>
<dbReference type="SMART" id="SM00052">
    <property type="entry name" value="EAL"/>
    <property type="match status" value="1"/>
</dbReference>
<dbReference type="SUPFAM" id="SSF55785">
    <property type="entry name" value="PYP-like sensor domain (PAS domain)"/>
    <property type="match status" value="2"/>
</dbReference>
<gene>
    <name evidence="5" type="ORF">TW72_11765</name>
</gene>
<dbReference type="InterPro" id="IPR000700">
    <property type="entry name" value="PAS-assoc_C"/>
</dbReference>
<dbReference type="CDD" id="cd00130">
    <property type="entry name" value="PAS"/>
    <property type="match status" value="1"/>
</dbReference>
<dbReference type="Gene3D" id="2.60.40.10">
    <property type="entry name" value="Immunoglobulins"/>
    <property type="match status" value="1"/>
</dbReference>
<keyword evidence="1" id="KW-0732">Signal</keyword>
<name>A0A0F4PTF9_9GAMM</name>
<accession>A0A0F4PTF9</accession>
<dbReference type="Proteomes" id="UP000033664">
    <property type="component" value="Unassembled WGS sequence"/>
</dbReference>
<dbReference type="PROSITE" id="PS50113">
    <property type="entry name" value="PAC"/>
    <property type="match status" value="1"/>
</dbReference>
<dbReference type="InterPro" id="IPR011047">
    <property type="entry name" value="Quinoprotein_ADH-like_sf"/>
</dbReference>
<dbReference type="SUPFAM" id="SSF50998">
    <property type="entry name" value="Quinoprotein alcohol dehydrogenase-like"/>
    <property type="match status" value="2"/>
</dbReference>
<dbReference type="InterPro" id="IPR013783">
    <property type="entry name" value="Ig-like_fold"/>
</dbReference>
<evidence type="ECO:0000259" key="3">
    <source>
        <dbReference type="PROSITE" id="PS50883"/>
    </source>
</evidence>
<dbReference type="CDD" id="cd01949">
    <property type="entry name" value="GGDEF"/>
    <property type="match status" value="1"/>
</dbReference>
<feature type="domain" description="PAC" evidence="2">
    <location>
        <begin position="1010"/>
        <end position="1062"/>
    </location>
</feature>
<dbReference type="OrthoDB" id="9804951at2"/>
<proteinExistence type="predicted"/>
<dbReference type="Gene3D" id="3.20.20.450">
    <property type="entry name" value="EAL domain"/>
    <property type="match status" value="1"/>
</dbReference>
<dbReference type="Pfam" id="PF07494">
    <property type="entry name" value="Reg_prop"/>
    <property type="match status" value="2"/>
</dbReference>
<dbReference type="SMART" id="SM00267">
    <property type="entry name" value="GGDEF"/>
    <property type="match status" value="1"/>
</dbReference>
<evidence type="ECO:0000313" key="5">
    <source>
        <dbReference type="EMBL" id="KJY98414.1"/>
    </source>
</evidence>
<comment type="caution">
    <text evidence="5">The sequence shown here is derived from an EMBL/GenBank/DDBJ whole genome shotgun (WGS) entry which is preliminary data.</text>
</comment>
<dbReference type="InterPro" id="IPR052155">
    <property type="entry name" value="Biofilm_reg_signaling"/>
</dbReference>
<dbReference type="CDD" id="cd01948">
    <property type="entry name" value="EAL"/>
    <property type="match status" value="1"/>
</dbReference>
<feature type="domain" description="EAL" evidence="3">
    <location>
        <begin position="1236"/>
        <end position="1485"/>
    </location>
</feature>
<keyword evidence="6" id="KW-1185">Reference proteome</keyword>
<dbReference type="InterPro" id="IPR035965">
    <property type="entry name" value="PAS-like_dom_sf"/>
</dbReference>
<dbReference type="RefSeq" id="WP_045979580.1">
    <property type="nucleotide sequence ID" value="NZ_JXXY01000010.1"/>
</dbReference>
<dbReference type="InterPro" id="IPR011110">
    <property type="entry name" value="Reg_prop"/>
</dbReference>
<feature type="chain" id="PRO_5002474931" description="Diguanylate phosphodiesterase" evidence="1">
    <location>
        <begin position="19"/>
        <end position="1485"/>
    </location>
</feature>
<protein>
    <recommendedName>
        <fullName evidence="7">Diguanylate phosphodiesterase</fullName>
    </recommendedName>
</protein>
<dbReference type="eggNOG" id="COG5001">
    <property type="taxonomic scope" value="Bacteria"/>
</dbReference>
<dbReference type="PANTHER" id="PTHR44757">
    <property type="entry name" value="DIGUANYLATE CYCLASE DGCP"/>
    <property type="match status" value="1"/>
</dbReference>
<feature type="domain" description="GGDEF" evidence="4">
    <location>
        <begin position="1094"/>
        <end position="1227"/>
    </location>
</feature>
<dbReference type="SUPFAM" id="SSF55073">
    <property type="entry name" value="Nucleotide cyclase"/>
    <property type="match status" value="1"/>
</dbReference>
<organism evidence="5 6">
    <name type="scientific">Pseudoalteromonas ruthenica</name>
    <dbReference type="NCBI Taxonomy" id="151081"/>
    <lineage>
        <taxon>Bacteria</taxon>
        <taxon>Pseudomonadati</taxon>
        <taxon>Pseudomonadota</taxon>
        <taxon>Gammaproteobacteria</taxon>
        <taxon>Alteromonadales</taxon>
        <taxon>Pseudoalteromonadaceae</taxon>
        <taxon>Pseudoalteromonas</taxon>
    </lineage>
</organism>
<evidence type="ECO:0000256" key="1">
    <source>
        <dbReference type="SAM" id="SignalP"/>
    </source>
</evidence>
<dbReference type="InterPro" id="IPR013767">
    <property type="entry name" value="PAS_fold"/>
</dbReference>
<dbReference type="InterPro" id="IPR013655">
    <property type="entry name" value="PAS_fold_3"/>
</dbReference>
<dbReference type="NCBIfam" id="TIGR00229">
    <property type="entry name" value="sensory_box"/>
    <property type="match status" value="1"/>
</dbReference>
<dbReference type="InterPro" id="IPR043128">
    <property type="entry name" value="Rev_trsase/Diguanyl_cyclase"/>
</dbReference>
<evidence type="ECO:0008006" key="7">
    <source>
        <dbReference type="Google" id="ProtNLM"/>
    </source>
</evidence>
<dbReference type="Pfam" id="PF08447">
    <property type="entry name" value="PAS_3"/>
    <property type="match status" value="1"/>
</dbReference>
<sequence length="1485" mass="168759">MLRALLVCCCFLACAVSAKVQRLSPNEGLSQSYVSNMLIDKYGYLWLGTESGLNRYDGYQVIAVAGDNGELDEAMIDALYQDQQGHIWIASLLAGLHRFDPDTGRTEQVLGPPQSDDVTFAKAVFTMLAIGPNELWLGRGEDVASLNIETGEVTSLFTLESKDERSLVRQMFKFGEQVYVGTSSGAYIYDLQAKKVRSLAHLPAGISGIHRNNVKSFAVIDAEHLLVGTVKGLYQLDINADGSLAADAHSPASEMLIADLNIWQMQVLGEDTVLLATDKGLFEFNISTRALRKRRQLIDSEYSLSDASIIAMQETPQGDLWVGTKSDGAFFLPKKHFQFDNLTAQNLRGEGLSHHNIWASTVVDNTLYLGTHNGLTIVDTQHNSSQILYKNYLSDQLDNAFSIYRLIPFADQLLLNTTRGLFYFDIDSTELHRVIATNNDQQQYLQGWLHGLYKTPDNRVYGVNQDQGFFYFDLDTKVLTPLHGDLDEFDPFLALGFNKPLPDKPNQPLFYSGGQLLRLDSEQQKLQLLYEVPQSHENLAVNLNSYVVDHQNVLWLSFSNFGLVALDARTFELIKRIDLQKLGLGTLMYDLVLDEHGMIWMSSHKGVWRFNPLTEHFQQYTTEEGLATNEFNGGSFSRFDDGRVVYGSVKGATLFYPQQNQPQRALLKRVNITSAQLAYRELDKQLSPLEQVHLEHDDIGLEVSFAAMIYNYQDRIIFQYQLGDSPKAHTKDNNRVVFSKLNPGLHTLKVWAQDPFTGEFTDPAQLQIKVDYPPWSSPFYLTLYVLLGATLVGLWLYRRNQIQRMIIAAHNESKESEARLKLALDGSHSGVWDWRQEGSQIYQPRLREELGYDYDSCHLDDYLALIHPDERQKFRIEWLEFLSTDKGYFNCVYRLRHSNGLWRWYKDFGKVMAWQDDLPMQVAGTYTNMTRELVFEENARLFGAAFEQTSDWVIILDHKLRIRATNQALREHFNYSPSTRSSRHLTLGLSKNTRINYLRILNDLNVGEHYQSEEVVIIKNGEQVPVLLKMSAVADAEHHLTSYIIILTDISAPKNALASKREHAHYDSLTGLPNRALFMDRVEHALEQSARQQNQCALVLINIANLNKINSARGFESGDQLLLSLAYRLQRTVRSQDSLGRVSGDEFALLLENMDDVEHIVTVCKKVRDVLTQPFKQRVMEPLVEVSLGIALFPQDAQRSDELLKCADLAMYQAKRLTGSHCQFFKPEMNAYVQRRIDTEKAVASAYEQCEFVNQYQAIFAAQSQQVIGFEVLLRWQKQQQLLAPDEFLVHVRKPELWSKLFLQTLERAILESQLWLRQRHDLTINMNLSGREFSQPGCTGDITHLLRSFNFPLAQLMLEIHVNDWLQLDEQAKQALQMLQQEGVKIALQVNRGDDFCVPELCGDTLSAVKLGPQLVAEICMDMSVQAKVTRFLKVVNALELTVIAVGVETERQAQLMCDIGCAAIQGFHMQRPALGDSIASLLK</sequence>
<evidence type="ECO:0000313" key="6">
    <source>
        <dbReference type="Proteomes" id="UP000033664"/>
    </source>
</evidence>